<dbReference type="Proteomes" id="UP000596252">
    <property type="component" value="Chromosome"/>
</dbReference>
<dbReference type="EMBL" id="CP069213">
    <property type="protein sequence ID" value="QRH03158.1"/>
    <property type="molecule type" value="Genomic_DNA"/>
</dbReference>
<dbReference type="PROSITE" id="PS00599">
    <property type="entry name" value="AA_TRANSFER_CLASS_2"/>
    <property type="match status" value="1"/>
</dbReference>
<dbReference type="RefSeq" id="WP_203326721.1">
    <property type="nucleotide sequence ID" value="NZ_CP069213.1"/>
</dbReference>
<dbReference type="PANTHER" id="PTHR13693:SF100">
    <property type="entry name" value="8-AMINO-7-OXONONANOATE SYNTHASE"/>
    <property type="match status" value="1"/>
</dbReference>
<dbReference type="Gene3D" id="3.40.640.10">
    <property type="entry name" value="Type I PLP-dependent aspartate aminotransferase-like (Major domain)"/>
    <property type="match status" value="1"/>
</dbReference>
<evidence type="ECO:0000256" key="11">
    <source>
        <dbReference type="ARBA" id="ARBA00047715"/>
    </source>
</evidence>
<evidence type="ECO:0000256" key="9">
    <source>
        <dbReference type="ARBA" id="ARBA00032610"/>
    </source>
</evidence>
<evidence type="ECO:0000256" key="1">
    <source>
        <dbReference type="ARBA" id="ARBA00001933"/>
    </source>
</evidence>
<comment type="similarity">
    <text evidence="3">Belongs to the class-II pyridoxal-phosphate-dependent aminotransferase family. BioF subfamily.</text>
</comment>
<reference evidence="14 15" key="1">
    <citation type="journal article" date="2012" name="Antonie Van Leeuwenhoek">
        <title>Shewanella litorisediminis sp. nov., a gammaproteobacterium isolated from a tidal flat sediment.</title>
        <authorList>
            <person name="Lee M.H."/>
            <person name="Yoon J.H."/>
        </authorList>
    </citation>
    <scope>NUCLEOTIDE SEQUENCE [LARGE SCALE GENOMIC DNA]</scope>
    <source>
        <strain evidence="14 15">SMK1-12</strain>
    </source>
</reference>
<protein>
    <recommendedName>
        <fullName evidence="5">8-amino-7-oxononanoate synthase</fullName>
        <ecNumber evidence="5">2.3.1.47</ecNumber>
    </recommendedName>
    <alternativeName>
        <fullName evidence="9">7-keto-8-amino-pelargonic acid synthase</fullName>
    </alternativeName>
    <alternativeName>
        <fullName evidence="10">8-amino-7-ketopelargonate synthase</fullName>
    </alternativeName>
</protein>
<dbReference type="InterPro" id="IPR015424">
    <property type="entry name" value="PyrdxlP-dep_Trfase"/>
</dbReference>
<evidence type="ECO:0000256" key="6">
    <source>
        <dbReference type="ARBA" id="ARBA00022679"/>
    </source>
</evidence>
<dbReference type="InterPro" id="IPR015422">
    <property type="entry name" value="PyrdxlP-dep_Trfase_small"/>
</dbReference>
<evidence type="ECO:0000256" key="10">
    <source>
        <dbReference type="ARBA" id="ARBA00033381"/>
    </source>
</evidence>
<dbReference type="SUPFAM" id="SSF53383">
    <property type="entry name" value="PLP-dependent transferases"/>
    <property type="match status" value="1"/>
</dbReference>
<keyword evidence="6" id="KW-0808">Transferase</keyword>
<dbReference type="EC" id="2.3.1.47" evidence="5"/>
<dbReference type="InterPro" id="IPR001917">
    <property type="entry name" value="Aminotrans_II_pyridoxalP_BS"/>
</dbReference>
<dbReference type="InterPro" id="IPR004839">
    <property type="entry name" value="Aminotransferase_I/II_large"/>
</dbReference>
<dbReference type="InterPro" id="IPR015421">
    <property type="entry name" value="PyrdxlP-dep_Trfase_major"/>
</dbReference>
<organism evidence="14 15">
    <name type="scientific">Shewanella litorisediminis</name>
    <dbReference type="NCBI Taxonomy" id="1173586"/>
    <lineage>
        <taxon>Bacteria</taxon>
        <taxon>Pseudomonadati</taxon>
        <taxon>Pseudomonadota</taxon>
        <taxon>Gammaproteobacteria</taxon>
        <taxon>Alteromonadales</taxon>
        <taxon>Shewanellaceae</taxon>
        <taxon>Shewanella</taxon>
    </lineage>
</organism>
<dbReference type="Gene3D" id="3.90.1150.10">
    <property type="entry name" value="Aspartate Aminotransferase, domain 1"/>
    <property type="match status" value="1"/>
</dbReference>
<evidence type="ECO:0000256" key="7">
    <source>
        <dbReference type="ARBA" id="ARBA00022756"/>
    </source>
</evidence>
<evidence type="ECO:0000256" key="2">
    <source>
        <dbReference type="ARBA" id="ARBA00004746"/>
    </source>
</evidence>
<feature type="domain" description="Aminotransferase class I/classII large" evidence="13">
    <location>
        <begin position="31"/>
        <end position="363"/>
    </location>
</feature>
<comment type="subunit">
    <text evidence="4">Homodimer.</text>
</comment>
<sequence>MNRLLHRLADARVKAESAGLWRRRQCHSPALMDFSANDYLGLARDERMAAALAEGARRYGVGSGASPLVSGYSEAHASLETALCEATGHEAALLFCSGFAANLALCHALFDRTDTLVADKLIHASMIDGILGSGASLKRYPHCDLSGAARLIAKFPGTALLTESIFSMDGDLAPLAELSNLCESHNSLFIVDDAHGFGVIGEQGMGASRLDGVNISLQLVTFGKALGCQGAALLGSQALIESLVASARHYIYSTALSPAQAYAARFSLSLVQQGEQNAKLAANIRHFLNSAKEVGLALLPSQSPIQLLPVPDVQACLMAADALKNRGFLVGAIRPPTVPAPRLRITLSAAQSMHSIEALVNALADIENGFDVAFEEGSVKGSDTP</sequence>
<keyword evidence="8 12" id="KW-0663">Pyridoxal phosphate</keyword>
<proteinExistence type="inferred from homology"/>
<comment type="catalytic activity">
    <reaction evidence="11">
        <text>6-carboxyhexanoyl-[ACP] + L-alanine + H(+) = (8S)-8-amino-7-oxononanoate + holo-[ACP] + CO2</text>
        <dbReference type="Rhea" id="RHEA:42288"/>
        <dbReference type="Rhea" id="RHEA-COMP:9685"/>
        <dbReference type="Rhea" id="RHEA-COMP:9955"/>
        <dbReference type="ChEBI" id="CHEBI:15378"/>
        <dbReference type="ChEBI" id="CHEBI:16526"/>
        <dbReference type="ChEBI" id="CHEBI:57972"/>
        <dbReference type="ChEBI" id="CHEBI:64479"/>
        <dbReference type="ChEBI" id="CHEBI:78846"/>
        <dbReference type="ChEBI" id="CHEBI:149468"/>
        <dbReference type="EC" id="2.3.1.47"/>
    </reaction>
</comment>
<evidence type="ECO:0000259" key="13">
    <source>
        <dbReference type="Pfam" id="PF00155"/>
    </source>
</evidence>
<keyword evidence="7" id="KW-0093">Biotin biosynthesis</keyword>
<evidence type="ECO:0000256" key="5">
    <source>
        <dbReference type="ARBA" id="ARBA00013187"/>
    </source>
</evidence>
<evidence type="ECO:0000256" key="12">
    <source>
        <dbReference type="RuleBase" id="RU003693"/>
    </source>
</evidence>
<dbReference type="InterPro" id="IPR050087">
    <property type="entry name" value="AON_synthase_class-II"/>
</dbReference>
<comment type="cofactor">
    <cofactor evidence="1 12">
        <name>pyridoxal 5'-phosphate</name>
        <dbReference type="ChEBI" id="CHEBI:597326"/>
    </cofactor>
</comment>
<comment type="pathway">
    <text evidence="2">Cofactor biosynthesis; biotin biosynthesis.</text>
</comment>
<evidence type="ECO:0000256" key="4">
    <source>
        <dbReference type="ARBA" id="ARBA00011738"/>
    </source>
</evidence>
<accession>A0ABX7G7F4</accession>
<evidence type="ECO:0000313" key="15">
    <source>
        <dbReference type="Proteomes" id="UP000596252"/>
    </source>
</evidence>
<dbReference type="Pfam" id="PF00155">
    <property type="entry name" value="Aminotran_1_2"/>
    <property type="match status" value="1"/>
</dbReference>
<evidence type="ECO:0000256" key="3">
    <source>
        <dbReference type="ARBA" id="ARBA00010008"/>
    </source>
</evidence>
<dbReference type="PANTHER" id="PTHR13693">
    <property type="entry name" value="CLASS II AMINOTRANSFERASE/8-AMINO-7-OXONONANOATE SYNTHASE"/>
    <property type="match status" value="1"/>
</dbReference>
<evidence type="ECO:0000256" key="8">
    <source>
        <dbReference type="ARBA" id="ARBA00022898"/>
    </source>
</evidence>
<name>A0ABX7G7F4_9GAMM</name>
<gene>
    <name evidence="14" type="ORF">JQC75_07065</name>
</gene>
<keyword evidence="15" id="KW-1185">Reference proteome</keyword>
<evidence type="ECO:0000313" key="14">
    <source>
        <dbReference type="EMBL" id="QRH03158.1"/>
    </source>
</evidence>